<evidence type="ECO:0000259" key="4">
    <source>
        <dbReference type="Pfam" id="PF02816"/>
    </source>
</evidence>
<dbReference type="GO" id="GO:0005524">
    <property type="term" value="F:ATP binding"/>
    <property type="evidence" value="ECO:0007669"/>
    <property type="project" value="InterPro"/>
</dbReference>
<comment type="caution">
    <text evidence="5">The sequence shown here is derived from an EMBL/GenBank/DDBJ whole genome shotgun (WGS) entry which is preliminary data.</text>
</comment>
<dbReference type="SUPFAM" id="SSF56112">
    <property type="entry name" value="Protein kinase-like (PK-like)"/>
    <property type="match status" value="1"/>
</dbReference>
<feature type="non-terminal residue" evidence="5">
    <location>
        <position position="96"/>
    </location>
</feature>
<feature type="domain" description="Alpha-type protein kinase" evidence="4">
    <location>
        <begin position="49"/>
        <end position="95"/>
    </location>
</feature>
<proteinExistence type="predicted"/>
<keyword evidence="3" id="KW-0418">Kinase</keyword>
<evidence type="ECO:0000256" key="2">
    <source>
        <dbReference type="ARBA" id="ARBA00022679"/>
    </source>
</evidence>
<dbReference type="GO" id="GO:0004674">
    <property type="term" value="F:protein serine/threonine kinase activity"/>
    <property type="evidence" value="ECO:0007669"/>
    <property type="project" value="UniProtKB-KW"/>
</dbReference>
<gene>
    <name evidence="5" type="ORF">B0H17DRAFT_871250</name>
</gene>
<sequence length="96" mass="10539">LPDFHFNLEGVILGVLEPLEEGHNSVSLDVPFVHFIATRYLPCSPTDKPIQKFTGNVNCGAAPGPHDALTMAIHSFTHFVMVYTRKALVFCDLQGS</sequence>
<accession>A0AAD7MAE8</accession>
<feature type="non-terminal residue" evidence="5">
    <location>
        <position position="1"/>
    </location>
</feature>
<name>A0AAD7MAE8_MYCRO</name>
<protein>
    <recommendedName>
        <fullName evidence="4">Alpha-type protein kinase domain-containing protein</fullName>
    </recommendedName>
</protein>
<evidence type="ECO:0000256" key="3">
    <source>
        <dbReference type="ARBA" id="ARBA00022777"/>
    </source>
</evidence>
<evidence type="ECO:0000313" key="5">
    <source>
        <dbReference type="EMBL" id="KAJ7708159.1"/>
    </source>
</evidence>
<reference evidence="5" key="1">
    <citation type="submission" date="2023-03" db="EMBL/GenBank/DDBJ databases">
        <title>Massive genome expansion in bonnet fungi (Mycena s.s.) driven by repeated elements and novel gene families across ecological guilds.</title>
        <authorList>
            <consortium name="Lawrence Berkeley National Laboratory"/>
            <person name="Harder C.B."/>
            <person name="Miyauchi S."/>
            <person name="Viragh M."/>
            <person name="Kuo A."/>
            <person name="Thoen E."/>
            <person name="Andreopoulos B."/>
            <person name="Lu D."/>
            <person name="Skrede I."/>
            <person name="Drula E."/>
            <person name="Henrissat B."/>
            <person name="Morin E."/>
            <person name="Kohler A."/>
            <person name="Barry K."/>
            <person name="LaButti K."/>
            <person name="Morin E."/>
            <person name="Salamov A."/>
            <person name="Lipzen A."/>
            <person name="Mereny Z."/>
            <person name="Hegedus B."/>
            <person name="Baldrian P."/>
            <person name="Stursova M."/>
            <person name="Weitz H."/>
            <person name="Taylor A."/>
            <person name="Grigoriev I.V."/>
            <person name="Nagy L.G."/>
            <person name="Martin F."/>
            <person name="Kauserud H."/>
        </authorList>
    </citation>
    <scope>NUCLEOTIDE SEQUENCE</scope>
    <source>
        <strain evidence="5">CBHHK067</strain>
    </source>
</reference>
<dbReference type="EMBL" id="JARKIE010000004">
    <property type="protein sequence ID" value="KAJ7708159.1"/>
    <property type="molecule type" value="Genomic_DNA"/>
</dbReference>
<keyword evidence="1" id="KW-0723">Serine/threonine-protein kinase</keyword>
<dbReference type="InterPro" id="IPR004166">
    <property type="entry name" value="a-kinase_dom"/>
</dbReference>
<dbReference type="Pfam" id="PF02816">
    <property type="entry name" value="Alpha_kinase"/>
    <property type="match status" value="1"/>
</dbReference>
<dbReference type="Gene3D" id="3.20.200.10">
    <property type="entry name" value="MHCK/EF2 kinase"/>
    <property type="match status" value="1"/>
</dbReference>
<dbReference type="InterPro" id="IPR011009">
    <property type="entry name" value="Kinase-like_dom_sf"/>
</dbReference>
<keyword evidence="6" id="KW-1185">Reference proteome</keyword>
<evidence type="ECO:0000256" key="1">
    <source>
        <dbReference type="ARBA" id="ARBA00022527"/>
    </source>
</evidence>
<dbReference type="Proteomes" id="UP001221757">
    <property type="component" value="Unassembled WGS sequence"/>
</dbReference>
<keyword evidence="2" id="KW-0808">Transferase</keyword>
<evidence type="ECO:0000313" key="6">
    <source>
        <dbReference type="Proteomes" id="UP001221757"/>
    </source>
</evidence>
<organism evidence="5 6">
    <name type="scientific">Mycena rosella</name>
    <name type="common">Pink bonnet</name>
    <name type="synonym">Agaricus rosellus</name>
    <dbReference type="NCBI Taxonomy" id="1033263"/>
    <lineage>
        <taxon>Eukaryota</taxon>
        <taxon>Fungi</taxon>
        <taxon>Dikarya</taxon>
        <taxon>Basidiomycota</taxon>
        <taxon>Agaricomycotina</taxon>
        <taxon>Agaricomycetes</taxon>
        <taxon>Agaricomycetidae</taxon>
        <taxon>Agaricales</taxon>
        <taxon>Marasmiineae</taxon>
        <taxon>Mycenaceae</taxon>
        <taxon>Mycena</taxon>
    </lineage>
</organism>
<dbReference type="AlphaFoldDB" id="A0AAD7MAE8"/>